<feature type="region of interest" description="Disordered" evidence="4">
    <location>
        <begin position="696"/>
        <end position="732"/>
    </location>
</feature>
<dbReference type="InterPro" id="IPR009091">
    <property type="entry name" value="RCC1/BLIP-II"/>
</dbReference>
<feature type="region of interest" description="Disordered" evidence="4">
    <location>
        <begin position="431"/>
        <end position="451"/>
    </location>
</feature>
<feature type="repeat" description="RCC1" evidence="2">
    <location>
        <begin position="772"/>
        <end position="823"/>
    </location>
</feature>
<feature type="coiled-coil region" evidence="3">
    <location>
        <begin position="237"/>
        <end position="273"/>
    </location>
</feature>
<feature type="repeat" description="RCC1" evidence="2">
    <location>
        <begin position="824"/>
        <end position="912"/>
    </location>
</feature>
<dbReference type="WBParaSite" id="ACRNAN_Path_558.g2107.t1">
    <property type="protein sequence ID" value="ACRNAN_Path_558.g2107.t1"/>
    <property type="gene ID" value="ACRNAN_Path_558.g2107"/>
</dbReference>
<keyword evidence="3" id="KW-0175">Coiled coil</keyword>
<organism evidence="5 6">
    <name type="scientific">Acrobeloides nanus</name>
    <dbReference type="NCBI Taxonomy" id="290746"/>
    <lineage>
        <taxon>Eukaryota</taxon>
        <taxon>Metazoa</taxon>
        <taxon>Ecdysozoa</taxon>
        <taxon>Nematoda</taxon>
        <taxon>Chromadorea</taxon>
        <taxon>Rhabditida</taxon>
        <taxon>Tylenchina</taxon>
        <taxon>Cephalobomorpha</taxon>
        <taxon>Cephaloboidea</taxon>
        <taxon>Cephalobidae</taxon>
        <taxon>Acrobeloides</taxon>
    </lineage>
</organism>
<feature type="compositionally biased region" description="Basic and acidic residues" evidence="4">
    <location>
        <begin position="707"/>
        <end position="716"/>
    </location>
</feature>
<keyword evidence="1" id="KW-0677">Repeat</keyword>
<evidence type="ECO:0000256" key="3">
    <source>
        <dbReference type="SAM" id="Coils"/>
    </source>
</evidence>
<proteinExistence type="predicted"/>
<feature type="compositionally biased region" description="Polar residues" evidence="4">
    <location>
        <begin position="957"/>
        <end position="967"/>
    </location>
</feature>
<protein>
    <submittedName>
        <fullName evidence="6">Uncharacterized protein</fullName>
    </submittedName>
</protein>
<feature type="region of interest" description="Disordered" evidence="4">
    <location>
        <begin position="955"/>
        <end position="1048"/>
    </location>
</feature>
<feature type="repeat" description="RCC1" evidence="2">
    <location>
        <begin position="558"/>
        <end position="609"/>
    </location>
</feature>
<feature type="compositionally biased region" description="Basic and acidic residues" evidence="4">
    <location>
        <begin position="431"/>
        <end position="447"/>
    </location>
</feature>
<dbReference type="InterPro" id="IPR000408">
    <property type="entry name" value="Reg_chr_condens"/>
</dbReference>
<name>A0A914C8A3_9BILA</name>
<reference evidence="6" key="1">
    <citation type="submission" date="2022-11" db="UniProtKB">
        <authorList>
            <consortium name="WormBaseParasite"/>
        </authorList>
    </citation>
    <scope>IDENTIFICATION</scope>
</reference>
<dbReference type="PANTHER" id="PTHR22872">
    <property type="entry name" value="BTK-BINDING PROTEIN-RELATED"/>
    <property type="match status" value="1"/>
</dbReference>
<accession>A0A914C8A3</accession>
<feature type="compositionally biased region" description="Polar residues" evidence="4">
    <location>
        <begin position="1001"/>
        <end position="1027"/>
    </location>
</feature>
<dbReference type="Gene3D" id="2.130.10.30">
    <property type="entry name" value="Regulator of chromosome condensation 1/beta-lactamase-inhibitor protein II"/>
    <property type="match status" value="2"/>
</dbReference>
<evidence type="ECO:0000313" key="5">
    <source>
        <dbReference type="Proteomes" id="UP000887540"/>
    </source>
</evidence>
<dbReference type="InterPro" id="IPR051625">
    <property type="entry name" value="Signaling_Regulatory_Domain"/>
</dbReference>
<dbReference type="AlphaFoldDB" id="A0A914C8A3"/>
<dbReference type="Pfam" id="PF00415">
    <property type="entry name" value="RCC1"/>
    <property type="match status" value="3"/>
</dbReference>
<dbReference type="Proteomes" id="UP000887540">
    <property type="component" value="Unplaced"/>
</dbReference>
<evidence type="ECO:0000256" key="2">
    <source>
        <dbReference type="PROSITE-ProRule" id="PRU00235"/>
    </source>
</evidence>
<dbReference type="PRINTS" id="PR00633">
    <property type="entry name" value="RCCNDNSATION"/>
</dbReference>
<dbReference type="SUPFAM" id="SSF50985">
    <property type="entry name" value="RCC1/BLIP-II"/>
    <property type="match status" value="2"/>
</dbReference>
<evidence type="ECO:0000313" key="6">
    <source>
        <dbReference type="WBParaSite" id="ACRNAN_Path_558.g2107.t1"/>
    </source>
</evidence>
<evidence type="ECO:0000256" key="4">
    <source>
        <dbReference type="SAM" id="MobiDB-lite"/>
    </source>
</evidence>
<feature type="repeat" description="RCC1" evidence="2">
    <location>
        <begin position="507"/>
        <end position="557"/>
    </location>
</feature>
<feature type="compositionally biased region" description="Low complexity" evidence="4">
    <location>
        <begin position="968"/>
        <end position="980"/>
    </location>
</feature>
<keyword evidence="5" id="KW-1185">Reference proteome</keyword>
<evidence type="ECO:0000256" key="1">
    <source>
        <dbReference type="ARBA" id="ARBA00022737"/>
    </source>
</evidence>
<dbReference type="PROSITE" id="PS00626">
    <property type="entry name" value="RCC1_2"/>
    <property type="match status" value="2"/>
</dbReference>
<sequence>MLDQNYKYSCNNANGYVTALHSASSTVNVYQGINHSNGQNLPIHILKAPENTCLVHFSNQLLISVSNVSSVHLNLHFLDVDRDNPQYINIENKHKVLGFISVINAQNKLDECLLVTEKAIGWIRTTKSVNELALNLLIQSYFASEVLVKIAYNLNSQPKQLCLTMLRDVLKDEKRSEYNLNGVVSLAFEINISIEEIMGTLEEFNESDAVLPLLSAKLEKDPTNQDCRRYFFNGWMAKLLKLNNKETENEMQKDNLEEELKVHLIKFEATKEMMSVLLKQSLWSCVAVVLSRDAPAHSPIVARFLLELQSWRLVKTAQLIKCLSFLHWPSIESFTPTLITKMLAFLPNIQSNSQLALIVSIAQSLSHKFENALTLYVIALIRLLNITSELNPHGPQITPTVLSCGSNCTLSITVDETLVFWGEFTAGNLKMRNEEPPKTPKKIEKGKTTTGVLSTKRQTLKRKYSSITTLLPKTIPLPYCHDHDILEYKPQAVACGTEHLLVLTTDGSVFSWGTNRYGQCGVGHNDRVKTPIKLNSPFGRVKSVYAGHYHSGLIDENDEIWMWGWGLYGQLAMDCTGDYFLPKRVESLSGQKITSMTLGYAHSLFLSSDGAVYGCGSTVYGQLGIDPLEDGVKQMNKCKIPVRIPIPEPVRLLSSDYFQGVAIGSESNMIYQWGACPQTLKMRMFLIKRLRNSAKKAGKDSPTVAPDEQKELEETPSKNGSENAGPAPSPRLPMELSREYMRVSPFYHWQHESSISQISAGFNHSALVTANGELFTWGKSLDMQLGHGNKKEKDEPCQLIEPRDVQWTQVVAGRSSTTAVTSTGSVYVWGRNDKSQLGLGQAKKVAARKIVLKATRGQKIVELPDDSCIGQPAQIPGLKLAALQVLSAEEQERNLIAMLSTADQHTLNTISRYLVKHPINMFIVVHVHLLAGDILSAIDALCLICEKTSLLKKSSRVEANSSRGSPASTSLSNSRHSTSSPARTPERSLCPHTSPKRSVAYGSNISSPRSTAEPNRNTLQHLPTASRSPMDDHENGNDMSAPSSPIVPQKSMIETFDDLLDRAWNLTLPFGRSSYRAGKLFNPFFGFPQLETSYGPNGSRKTCSFENSSFAIRSQS</sequence>
<dbReference type="PROSITE" id="PS50012">
    <property type="entry name" value="RCC1_3"/>
    <property type="match status" value="4"/>
</dbReference>